<comment type="caution">
    <text evidence="3">The sequence shown here is derived from an EMBL/GenBank/DDBJ whole genome shotgun (WGS) entry which is preliminary data.</text>
</comment>
<accession>A0A839IJJ7</accession>
<dbReference type="GO" id="GO:0006508">
    <property type="term" value="P:proteolysis"/>
    <property type="evidence" value="ECO:0007669"/>
    <property type="project" value="UniProtKB-KW"/>
</dbReference>
<dbReference type="Gene3D" id="2.40.70.10">
    <property type="entry name" value="Acid Proteases"/>
    <property type="match status" value="1"/>
</dbReference>
<dbReference type="AlphaFoldDB" id="A0A839IJJ7"/>
<name>A0A839IJJ7_9GAMM</name>
<dbReference type="GO" id="GO:0008233">
    <property type="term" value="F:peptidase activity"/>
    <property type="evidence" value="ECO:0007669"/>
    <property type="project" value="UniProtKB-KW"/>
</dbReference>
<dbReference type="SUPFAM" id="SSF50630">
    <property type="entry name" value="Acid proteases"/>
    <property type="match status" value="1"/>
</dbReference>
<dbReference type="EMBL" id="JACJFM010000001">
    <property type="protein sequence ID" value="MBB1485081.1"/>
    <property type="molecule type" value="Genomic_DNA"/>
</dbReference>
<dbReference type="Proteomes" id="UP000565262">
    <property type="component" value="Unassembled WGS sequence"/>
</dbReference>
<gene>
    <name evidence="3" type="ORF">H4O21_00420</name>
</gene>
<feature type="domain" description="Retropepsin-like aspartic endopeptidase" evidence="2">
    <location>
        <begin position="29"/>
        <end position="162"/>
    </location>
</feature>
<dbReference type="Pfam" id="PF05618">
    <property type="entry name" value="Zn_protease"/>
    <property type="match status" value="1"/>
</dbReference>
<evidence type="ECO:0000313" key="3">
    <source>
        <dbReference type="EMBL" id="MBB1485081.1"/>
    </source>
</evidence>
<proteinExistence type="predicted"/>
<evidence type="ECO:0000313" key="4">
    <source>
        <dbReference type="Proteomes" id="UP000565262"/>
    </source>
</evidence>
<evidence type="ECO:0000259" key="2">
    <source>
        <dbReference type="Pfam" id="PF05618"/>
    </source>
</evidence>
<dbReference type="PANTHER" id="PTHR38037:SF2">
    <property type="entry name" value="ATP-DEPENDENT ZINC PROTEASE DOMAIN-CONTAINING PROTEIN-RELATED"/>
    <property type="match status" value="1"/>
</dbReference>
<protein>
    <submittedName>
        <fullName evidence="3">ATP-dependent zinc protease</fullName>
    </submittedName>
</protein>
<organism evidence="3 4">
    <name type="scientific">Oceanospirillum sediminis</name>
    <dbReference type="NCBI Taxonomy" id="2760088"/>
    <lineage>
        <taxon>Bacteria</taxon>
        <taxon>Pseudomonadati</taxon>
        <taxon>Pseudomonadota</taxon>
        <taxon>Gammaproteobacteria</taxon>
        <taxon>Oceanospirillales</taxon>
        <taxon>Oceanospirillaceae</taxon>
        <taxon>Oceanospirillum</taxon>
    </lineage>
</organism>
<feature type="region of interest" description="Disordered" evidence="1">
    <location>
        <begin position="161"/>
        <end position="197"/>
    </location>
</feature>
<reference evidence="3 4" key="1">
    <citation type="submission" date="2020-08" db="EMBL/GenBank/DDBJ databases">
        <title>Oceanospirillum sp. nov. isolated from marine sediment.</title>
        <authorList>
            <person name="Ji X."/>
        </authorList>
    </citation>
    <scope>NUCLEOTIDE SEQUENCE [LARGE SCALE GENOMIC DNA]</scope>
    <source>
        <strain evidence="3 4">D5</strain>
    </source>
</reference>
<dbReference type="PANTHER" id="PTHR38037">
    <property type="entry name" value="ZN_PROTEASE DOMAIN-CONTAINING PROTEIN"/>
    <property type="match status" value="1"/>
</dbReference>
<keyword evidence="3" id="KW-0378">Hydrolase</keyword>
<sequence>MVASRQEPASKRPTEIEQNGLSRNYDRLILGSREWVWIDSIAQHLKARVDSGATTSSLSAFNQVLFERNGKKWVRFKLEEGGDALSVEAPLLRWAYVQQASSDKPDKRAVVELWIQVGGVREKAEFTLSDRRKMTYPVLLGREFFKDIALIDVGKSYIQGKQRPMTETDASDSSDTHISPSDPAASEAPEDTKDRKS</sequence>
<keyword evidence="3" id="KW-0645">Protease</keyword>
<keyword evidence="4" id="KW-1185">Reference proteome</keyword>
<dbReference type="InterPro" id="IPR021109">
    <property type="entry name" value="Peptidase_aspartic_dom_sf"/>
</dbReference>
<evidence type="ECO:0000256" key="1">
    <source>
        <dbReference type="SAM" id="MobiDB-lite"/>
    </source>
</evidence>
<dbReference type="InterPro" id="IPR008503">
    <property type="entry name" value="Asp_endopeptidase"/>
</dbReference>